<dbReference type="EMBL" id="QWKP01000080">
    <property type="protein sequence ID" value="RHA44401.1"/>
    <property type="molecule type" value="Genomic_DNA"/>
</dbReference>
<evidence type="ECO:0000313" key="2">
    <source>
        <dbReference type="EMBL" id="RHA44401.1"/>
    </source>
</evidence>
<dbReference type="OrthoDB" id="4829156at2"/>
<keyword evidence="1" id="KW-0732">Signal</keyword>
<sequence length="175" mass="17913">MRRMPAVLVVALASAAVLAGCSGPTDAEDQAHDLIAFGGPPGWTATPQDALDQPLPDNDRAEVVDSVPVTFEAGDQPDGVKITWISPVDAGSAAQRCAELVAWLDHAEREWPTDAAIDVDGLEKSCADHAADPTSSILDAAAGTAHGAHGRVAYGAMVGGKSGTLTATLEYNADV</sequence>
<reference evidence="2 3" key="1">
    <citation type="submission" date="2018-08" db="EMBL/GenBank/DDBJ databases">
        <title>Cellulomonas rhizosphaerae sp. nov., a novel actinomycete isolated from soil.</title>
        <authorList>
            <person name="Tian Y."/>
        </authorList>
    </citation>
    <scope>NUCLEOTIDE SEQUENCE [LARGE SCALE GENOMIC DNA]</scope>
    <source>
        <strain evidence="2 3">NEAU-TCZ24</strain>
    </source>
</reference>
<dbReference type="PROSITE" id="PS51257">
    <property type="entry name" value="PROKAR_LIPOPROTEIN"/>
    <property type="match status" value="1"/>
</dbReference>
<gene>
    <name evidence="2" type="ORF">D1825_01440</name>
</gene>
<feature type="chain" id="PRO_5038939285" evidence="1">
    <location>
        <begin position="20"/>
        <end position="175"/>
    </location>
</feature>
<comment type="caution">
    <text evidence="2">The sequence shown here is derived from an EMBL/GenBank/DDBJ whole genome shotgun (WGS) entry which is preliminary data.</text>
</comment>
<protein>
    <submittedName>
        <fullName evidence="2">Uncharacterized protein</fullName>
    </submittedName>
</protein>
<evidence type="ECO:0000313" key="3">
    <source>
        <dbReference type="Proteomes" id="UP000283374"/>
    </source>
</evidence>
<accession>A0A413RR61</accession>
<keyword evidence="3" id="KW-1185">Reference proteome</keyword>
<name>A0A413RR61_9CELL</name>
<proteinExistence type="predicted"/>
<dbReference type="RefSeq" id="WP_138067273.1">
    <property type="nucleotide sequence ID" value="NZ_QWKP01000080.1"/>
</dbReference>
<feature type="signal peptide" evidence="1">
    <location>
        <begin position="1"/>
        <end position="19"/>
    </location>
</feature>
<evidence type="ECO:0000256" key="1">
    <source>
        <dbReference type="SAM" id="SignalP"/>
    </source>
</evidence>
<dbReference type="Proteomes" id="UP000283374">
    <property type="component" value="Unassembled WGS sequence"/>
</dbReference>
<organism evidence="2 3">
    <name type="scientific">Cellulomonas rhizosphaerae</name>
    <dbReference type="NCBI Taxonomy" id="2293719"/>
    <lineage>
        <taxon>Bacteria</taxon>
        <taxon>Bacillati</taxon>
        <taxon>Actinomycetota</taxon>
        <taxon>Actinomycetes</taxon>
        <taxon>Micrococcales</taxon>
        <taxon>Cellulomonadaceae</taxon>
        <taxon>Cellulomonas</taxon>
    </lineage>
</organism>
<dbReference type="AlphaFoldDB" id="A0A413RR61"/>